<reference evidence="2 3" key="1">
    <citation type="submission" date="2019-07" db="EMBL/GenBank/DDBJ databases">
        <title>Complete genome of Crassaminicella thermophila SY095.</title>
        <authorList>
            <person name="Li X."/>
        </authorList>
    </citation>
    <scope>NUCLEOTIDE SEQUENCE [LARGE SCALE GENOMIC DNA]</scope>
    <source>
        <strain evidence="2 3">SY095</strain>
    </source>
</reference>
<evidence type="ECO:0000313" key="3">
    <source>
        <dbReference type="Proteomes" id="UP000324646"/>
    </source>
</evidence>
<proteinExistence type="predicted"/>
<keyword evidence="1" id="KW-1133">Transmembrane helix</keyword>
<sequence length="97" mass="11412">MDYKLKNVFKFMYFIIQQITVGIMYWVVHSYYNTCNSTEYKLLLSIVFIVSVIIPNIQNNDRLIKNRIIILLLETSIAIIVFSVLYSKIGVPIIIFE</sequence>
<feature type="transmembrane region" description="Helical" evidence="1">
    <location>
        <begin position="40"/>
        <end position="57"/>
    </location>
</feature>
<name>A0A5C0SFE0_CRATE</name>
<gene>
    <name evidence="2" type="ORF">FQB35_12555</name>
</gene>
<dbReference type="Proteomes" id="UP000324646">
    <property type="component" value="Chromosome"/>
</dbReference>
<protein>
    <submittedName>
        <fullName evidence="2">Uncharacterized protein</fullName>
    </submittedName>
</protein>
<organism evidence="2 3">
    <name type="scientific">Crassaminicella thermophila</name>
    <dbReference type="NCBI Taxonomy" id="2599308"/>
    <lineage>
        <taxon>Bacteria</taxon>
        <taxon>Bacillati</taxon>
        <taxon>Bacillota</taxon>
        <taxon>Clostridia</taxon>
        <taxon>Eubacteriales</taxon>
        <taxon>Clostridiaceae</taxon>
        <taxon>Crassaminicella</taxon>
    </lineage>
</organism>
<dbReference type="AlphaFoldDB" id="A0A5C0SFE0"/>
<feature type="transmembrane region" description="Helical" evidence="1">
    <location>
        <begin position="69"/>
        <end position="95"/>
    </location>
</feature>
<evidence type="ECO:0000256" key="1">
    <source>
        <dbReference type="SAM" id="Phobius"/>
    </source>
</evidence>
<dbReference type="RefSeq" id="WP_148810241.1">
    <property type="nucleotide sequence ID" value="NZ_CP042243.1"/>
</dbReference>
<evidence type="ECO:0000313" key="2">
    <source>
        <dbReference type="EMBL" id="QEK13081.1"/>
    </source>
</evidence>
<dbReference type="KEGG" id="crs:FQB35_12555"/>
<keyword evidence="1" id="KW-0472">Membrane</keyword>
<feature type="transmembrane region" description="Helical" evidence="1">
    <location>
        <begin position="12"/>
        <end position="28"/>
    </location>
</feature>
<accession>A0A5C0SFE0</accession>
<keyword evidence="1" id="KW-0812">Transmembrane</keyword>
<keyword evidence="3" id="KW-1185">Reference proteome</keyword>
<dbReference type="EMBL" id="CP042243">
    <property type="protein sequence ID" value="QEK13081.1"/>
    <property type="molecule type" value="Genomic_DNA"/>
</dbReference>